<feature type="transmembrane region" description="Helical" evidence="6">
    <location>
        <begin position="415"/>
        <end position="433"/>
    </location>
</feature>
<dbReference type="PANTHER" id="PTHR30474:SF3">
    <property type="entry name" value="PEPTIDOGLYCAN GLYCOSYLTRANSFERASE RODA"/>
    <property type="match status" value="1"/>
</dbReference>
<feature type="transmembrane region" description="Helical" evidence="6">
    <location>
        <begin position="341"/>
        <end position="364"/>
    </location>
</feature>
<keyword evidence="7" id="KW-0131">Cell cycle</keyword>
<feature type="transmembrane region" description="Helical" evidence="6">
    <location>
        <begin position="371"/>
        <end position="395"/>
    </location>
</feature>
<feature type="transmembrane region" description="Helical" evidence="6">
    <location>
        <begin position="191"/>
        <end position="208"/>
    </location>
</feature>
<evidence type="ECO:0000256" key="4">
    <source>
        <dbReference type="ARBA" id="ARBA00022989"/>
    </source>
</evidence>
<gene>
    <name evidence="7" type="ORF">CSX01_06555</name>
</gene>
<feature type="transmembrane region" description="Helical" evidence="6">
    <location>
        <begin position="93"/>
        <end position="114"/>
    </location>
</feature>
<sequence length="443" mass="49097">MVNVITSFSRITILSFVLIFTLIDLVQIFEYKLNEAVYSILSTIQSVMVVLFLFNGTFVLFMAKEDAGMIMLGIFTCIFFVGFYVAVYRLSDFVPRALINNMFLFISFGIIALARLKTEFAAKHMIFLFITLVISLLVIMGLKYVDRIERFMYIFAIVGIILLLIVAFFGQVENGAKLSFAAGPIRFQPSEFIKLSFLFFISGCIVTFKDMRGFLIASIGSAVHVVALVLARDLGTALIFLTAYVFVMFIAYKNYIVLSLEIGVATIGGILAYHYFPHIQTRFIAWTDPLSVVDDKGYQISQSLFAIGTGGWLGSGLNKGMPNKIPVVTMDFIFAAISEEMGAIVGVCLIVCFACTVMLILNAAFNCNNSFYMLVSSGIAVLFAVQTILNIGGVIKFIPSTGVTLPFISYGGNSLLSLMLCFLIVSCSNNLYFDSRQGRRHDR</sequence>
<keyword evidence="7" id="KW-0132">Cell division</keyword>
<dbReference type="GO" id="GO:0008360">
    <property type="term" value="P:regulation of cell shape"/>
    <property type="evidence" value="ECO:0007669"/>
    <property type="project" value="UniProtKB-KW"/>
</dbReference>
<keyword evidence="2 6" id="KW-0812">Transmembrane</keyword>
<evidence type="ECO:0000313" key="7">
    <source>
        <dbReference type="EMBL" id="PHU34993.1"/>
    </source>
</evidence>
<protein>
    <submittedName>
        <fullName evidence="7">Cell division protein FtsW</fullName>
    </submittedName>
</protein>
<dbReference type="Proteomes" id="UP000225889">
    <property type="component" value="Unassembled WGS sequence"/>
</dbReference>
<feature type="transmembrane region" description="Helical" evidence="6">
    <location>
        <begin position="151"/>
        <end position="170"/>
    </location>
</feature>
<dbReference type="Pfam" id="PF01098">
    <property type="entry name" value="FTSW_RODA_SPOVE"/>
    <property type="match status" value="1"/>
</dbReference>
<evidence type="ECO:0000313" key="8">
    <source>
        <dbReference type="Proteomes" id="UP000225889"/>
    </source>
</evidence>
<dbReference type="EMBL" id="PDYF01000011">
    <property type="protein sequence ID" value="PHU34993.1"/>
    <property type="molecule type" value="Genomic_DNA"/>
</dbReference>
<accession>A0A2G3DVS0</accession>
<evidence type="ECO:0000256" key="5">
    <source>
        <dbReference type="ARBA" id="ARBA00023136"/>
    </source>
</evidence>
<evidence type="ECO:0000256" key="2">
    <source>
        <dbReference type="ARBA" id="ARBA00022692"/>
    </source>
</evidence>
<reference evidence="7 8" key="2">
    <citation type="submission" date="2017-10" db="EMBL/GenBank/DDBJ databases">
        <authorList>
            <person name="Banno H."/>
            <person name="Chua N.-H."/>
        </authorList>
    </citation>
    <scope>NUCLEOTIDE SEQUENCE [LARGE SCALE GENOMIC DNA]</scope>
    <source>
        <strain evidence="7 8">JK626</strain>
    </source>
</reference>
<proteinExistence type="predicted"/>
<name>A0A2G3DVS0_9FIRM</name>
<feature type="transmembrane region" description="Helical" evidence="6">
    <location>
        <begin position="12"/>
        <end position="30"/>
    </location>
</feature>
<dbReference type="GO" id="GO:0015648">
    <property type="term" value="F:lipid-linked peptidoglycan transporter activity"/>
    <property type="evidence" value="ECO:0007669"/>
    <property type="project" value="TreeGrafter"/>
</dbReference>
<dbReference type="GO" id="GO:0005886">
    <property type="term" value="C:plasma membrane"/>
    <property type="evidence" value="ECO:0007669"/>
    <property type="project" value="TreeGrafter"/>
</dbReference>
<dbReference type="GO" id="GO:0051301">
    <property type="term" value="P:cell division"/>
    <property type="evidence" value="ECO:0007669"/>
    <property type="project" value="UniProtKB-KW"/>
</dbReference>
<comment type="caution">
    <text evidence="7">The sequence shown here is derived from an EMBL/GenBank/DDBJ whole genome shotgun (WGS) entry which is preliminary data.</text>
</comment>
<keyword evidence="4 6" id="KW-1133">Transmembrane helix</keyword>
<evidence type="ECO:0000256" key="1">
    <source>
        <dbReference type="ARBA" id="ARBA00004141"/>
    </source>
</evidence>
<dbReference type="PANTHER" id="PTHR30474">
    <property type="entry name" value="CELL CYCLE PROTEIN"/>
    <property type="match status" value="1"/>
</dbReference>
<feature type="transmembrane region" description="Helical" evidence="6">
    <location>
        <begin position="126"/>
        <end position="145"/>
    </location>
</feature>
<evidence type="ECO:0000256" key="6">
    <source>
        <dbReference type="SAM" id="Phobius"/>
    </source>
</evidence>
<dbReference type="GO" id="GO:0032153">
    <property type="term" value="C:cell division site"/>
    <property type="evidence" value="ECO:0007669"/>
    <property type="project" value="TreeGrafter"/>
</dbReference>
<dbReference type="InterPro" id="IPR001182">
    <property type="entry name" value="FtsW/RodA"/>
</dbReference>
<dbReference type="RefSeq" id="WP_099391837.1">
    <property type="nucleotide sequence ID" value="NZ_PDYF01000011.1"/>
</dbReference>
<evidence type="ECO:0000256" key="3">
    <source>
        <dbReference type="ARBA" id="ARBA00022960"/>
    </source>
</evidence>
<keyword evidence="5 6" id="KW-0472">Membrane</keyword>
<feature type="transmembrane region" description="Helical" evidence="6">
    <location>
        <begin position="214"/>
        <end position="247"/>
    </location>
</feature>
<comment type="subcellular location">
    <subcellularLocation>
        <location evidence="1">Membrane</location>
        <topology evidence="1">Multi-pass membrane protein</topology>
    </subcellularLocation>
</comment>
<feature type="transmembrane region" description="Helical" evidence="6">
    <location>
        <begin position="36"/>
        <end position="61"/>
    </location>
</feature>
<dbReference type="AlphaFoldDB" id="A0A2G3DVS0"/>
<keyword evidence="3" id="KW-0133">Cell shape</keyword>
<reference evidence="7 8" key="1">
    <citation type="submission" date="2017-10" db="EMBL/GenBank/DDBJ databases">
        <title>Resolving the taxonomy of Roseburia spp., Eubacterium rectale and Agathobacter spp. through phylogenomic analysis.</title>
        <authorList>
            <person name="Sheridan P.O."/>
            <person name="Walker A.W."/>
            <person name="Duncan S.H."/>
            <person name="Scott K.P."/>
            <person name="Toole P.W.O."/>
            <person name="Luis P."/>
            <person name="Flint H.J."/>
        </authorList>
    </citation>
    <scope>NUCLEOTIDE SEQUENCE [LARGE SCALE GENOMIC DNA]</scope>
    <source>
        <strain evidence="7 8">JK626</strain>
    </source>
</reference>
<feature type="transmembrane region" description="Helical" evidence="6">
    <location>
        <begin position="68"/>
        <end position="87"/>
    </location>
</feature>
<feature type="transmembrane region" description="Helical" evidence="6">
    <location>
        <begin position="254"/>
        <end position="276"/>
    </location>
</feature>
<organism evidence="7 8">
    <name type="scientific">Pseudobutyrivibrio ruminis</name>
    <dbReference type="NCBI Taxonomy" id="46206"/>
    <lineage>
        <taxon>Bacteria</taxon>
        <taxon>Bacillati</taxon>
        <taxon>Bacillota</taxon>
        <taxon>Clostridia</taxon>
        <taxon>Lachnospirales</taxon>
        <taxon>Lachnospiraceae</taxon>
        <taxon>Pseudobutyrivibrio</taxon>
    </lineage>
</organism>